<dbReference type="AlphaFoldDB" id="A0A0P4W2J3"/>
<feature type="region of interest" description="Disordered" evidence="1">
    <location>
        <begin position="1"/>
        <end position="23"/>
    </location>
</feature>
<dbReference type="InterPro" id="IPR045112">
    <property type="entry name" value="PPAN-like"/>
</dbReference>
<feature type="region of interest" description="Disordered" evidence="1">
    <location>
        <begin position="315"/>
        <end position="413"/>
    </location>
</feature>
<dbReference type="GO" id="GO:0006364">
    <property type="term" value="P:rRNA processing"/>
    <property type="evidence" value="ECO:0007669"/>
    <property type="project" value="InterPro"/>
</dbReference>
<dbReference type="PROSITE" id="PS50833">
    <property type="entry name" value="BRIX"/>
    <property type="match status" value="1"/>
</dbReference>
<name>A0A0P4W2J3_SCYOL</name>
<accession>A0A0P4W2J3</accession>
<feature type="compositionally biased region" description="Basic residues" evidence="1">
    <location>
        <begin position="334"/>
        <end position="344"/>
    </location>
</feature>
<feature type="domain" description="Brix" evidence="2">
    <location>
        <begin position="27"/>
        <end position="290"/>
    </location>
</feature>
<evidence type="ECO:0000259" key="2">
    <source>
        <dbReference type="PROSITE" id="PS50833"/>
    </source>
</evidence>
<evidence type="ECO:0000313" key="3">
    <source>
        <dbReference type="EMBL" id="JAI60047.1"/>
    </source>
</evidence>
<evidence type="ECO:0000256" key="1">
    <source>
        <dbReference type="SAM" id="MobiDB-lite"/>
    </source>
</evidence>
<sequence length="413" mass="47263">MPRRKLGRLTRKNRREAKTRTVTEQHPQCFVITRGNAGPTLSKLMQDFRTVMEPNTASRLRNTKRNSLKDFVAIAATLHVTHLVIFTQTKLGMYLKLCRLPHGPSLIFRINNFAQCKDVLSTIKKQHTNPGMYLMGPCLMTNLQPEEGDLQLQLAAKMFLDMFPTITPHEAKTKSIQRCCLIHFDVEEGVFDFRHYAIQVVPVGLSKAVKKFKKRKLPDLSNFTDVSEFMTKSGMLSESEAEDDPSAQVTVPPSKKASKKLGPQKSSVRLSELGPRLTLQLMKIEEGLLEGKVLYSSLYIKSAEEKLELEKRRRVKKQLKAKRKKEQEENVEAKKKKKEEHKKKCLEGMSSKKENGGKAEAEEEDDDDDDDAQYFREEVGQEPDTDLFQKKDVPLHKRKRTGGKPPRKKLKSK</sequence>
<dbReference type="SMART" id="SM00879">
    <property type="entry name" value="Brix"/>
    <property type="match status" value="1"/>
</dbReference>
<feature type="region of interest" description="Disordered" evidence="1">
    <location>
        <begin position="234"/>
        <end position="268"/>
    </location>
</feature>
<reference evidence="3" key="1">
    <citation type="submission" date="2015-09" db="EMBL/GenBank/DDBJ databases">
        <title>Scylla olivacea transcriptome.</title>
        <authorList>
            <person name="Ikhwanuddin M."/>
        </authorList>
    </citation>
    <scope>NUCLEOTIDE SEQUENCE</scope>
</reference>
<dbReference type="GO" id="GO:0000027">
    <property type="term" value="P:ribosomal large subunit assembly"/>
    <property type="evidence" value="ECO:0007669"/>
    <property type="project" value="TreeGrafter"/>
</dbReference>
<dbReference type="PANTHER" id="PTHR12661">
    <property type="entry name" value="PETER PAN-RELATED"/>
    <property type="match status" value="1"/>
</dbReference>
<feature type="compositionally biased region" description="Acidic residues" evidence="1">
    <location>
        <begin position="361"/>
        <end position="372"/>
    </location>
</feature>
<protein>
    <recommendedName>
        <fullName evidence="2">Brix domain-containing protein</fullName>
    </recommendedName>
</protein>
<dbReference type="GO" id="GO:0019843">
    <property type="term" value="F:rRNA binding"/>
    <property type="evidence" value="ECO:0007669"/>
    <property type="project" value="InterPro"/>
</dbReference>
<dbReference type="PANTHER" id="PTHR12661:SF5">
    <property type="entry name" value="SUPPRESSOR OF SWI4 1 HOMOLOG"/>
    <property type="match status" value="1"/>
</dbReference>
<feature type="compositionally biased region" description="Basic residues" evidence="1">
    <location>
        <begin position="315"/>
        <end position="324"/>
    </location>
</feature>
<proteinExistence type="predicted"/>
<dbReference type="EMBL" id="GDRN01092783">
    <property type="protein sequence ID" value="JAI60047.1"/>
    <property type="molecule type" value="Transcribed_RNA"/>
</dbReference>
<feature type="compositionally biased region" description="Basic residues" evidence="1">
    <location>
        <begin position="396"/>
        <end position="413"/>
    </location>
</feature>
<feature type="compositionally biased region" description="Basic residues" evidence="1">
    <location>
        <begin position="1"/>
        <end position="15"/>
    </location>
</feature>
<dbReference type="GO" id="GO:0030687">
    <property type="term" value="C:preribosome, large subunit precursor"/>
    <property type="evidence" value="ECO:0007669"/>
    <property type="project" value="TreeGrafter"/>
</dbReference>
<organism evidence="3">
    <name type="scientific">Scylla olivacea</name>
    <name type="common">Orange mud crab</name>
    <name type="synonym">Cancer olivacea</name>
    <dbReference type="NCBI Taxonomy" id="85551"/>
    <lineage>
        <taxon>Eukaryota</taxon>
        <taxon>Metazoa</taxon>
        <taxon>Ecdysozoa</taxon>
        <taxon>Arthropoda</taxon>
        <taxon>Crustacea</taxon>
        <taxon>Multicrustacea</taxon>
        <taxon>Malacostraca</taxon>
        <taxon>Eumalacostraca</taxon>
        <taxon>Eucarida</taxon>
        <taxon>Decapoda</taxon>
        <taxon>Pleocyemata</taxon>
        <taxon>Brachyura</taxon>
        <taxon>Eubrachyura</taxon>
        <taxon>Portunoidea</taxon>
        <taxon>Portunidae</taxon>
        <taxon>Portuninae</taxon>
        <taxon>Scylla</taxon>
    </lineage>
</organism>
<dbReference type="Pfam" id="PF04427">
    <property type="entry name" value="Brix"/>
    <property type="match status" value="1"/>
</dbReference>
<dbReference type="InterPro" id="IPR007109">
    <property type="entry name" value="Brix"/>
</dbReference>
<feature type="compositionally biased region" description="Basic and acidic residues" evidence="1">
    <location>
        <begin position="350"/>
        <end position="360"/>
    </location>
</feature>